<protein>
    <submittedName>
        <fullName evidence="2">Uncharacterized protein</fullName>
    </submittedName>
</protein>
<organism evidence="2">
    <name type="scientific">Streptomyces haneummycinicus</name>
    <dbReference type="NCBI Taxonomy" id="3074435"/>
    <lineage>
        <taxon>Bacteria</taxon>
        <taxon>Bacillati</taxon>
        <taxon>Actinomycetota</taxon>
        <taxon>Actinomycetes</taxon>
        <taxon>Kitasatosporales</taxon>
        <taxon>Streptomycetaceae</taxon>
        <taxon>Streptomyces</taxon>
    </lineage>
</organism>
<sequence>MSRSPEQAVRSKDAMVSAAPVRASCLIMPVRPGRGMEGCPRAASGTARPPPLAEAAGAGRVTRCGGPGGPWGAARGGGGGAAGWAGEGDLADQLLEAGQGGRAREGRRGRVGEGAGAWATQSTTATVEKSRTTNHECSARRWCSAARRMDSVPASQGP</sequence>
<accession>A0AAT9HVM5</accession>
<dbReference type="EMBL" id="AP035768">
    <property type="protein sequence ID" value="BFO21499.1"/>
    <property type="molecule type" value="Genomic_DNA"/>
</dbReference>
<evidence type="ECO:0000256" key="1">
    <source>
        <dbReference type="SAM" id="MobiDB-lite"/>
    </source>
</evidence>
<feature type="compositionally biased region" description="Basic and acidic residues" evidence="1">
    <location>
        <begin position="102"/>
        <end position="111"/>
    </location>
</feature>
<dbReference type="AlphaFoldDB" id="A0AAT9HVM5"/>
<reference evidence="2" key="2">
    <citation type="submission" date="2024-07" db="EMBL/GenBank/DDBJ databases">
        <title>Streptomyces haneummycinica sp. nov., a new antibiotic-producing actinobacterium isolated from marine sediment.</title>
        <authorList>
            <person name="Uemura M."/>
            <person name="Hamada M."/>
            <person name="Hirano S."/>
            <person name="Kobayashi K."/>
            <person name="Ohshiro T."/>
            <person name="Kobayashi T."/>
            <person name="Terahara T."/>
        </authorList>
    </citation>
    <scope>NUCLEOTIDE SEQUENCE</scope>
    <source>
        <strain evidence="2">KM77-8</strain>
    </source>
</reference>
<name>A0AAT9HVM5_9ACTN</name>
<reference evidence="2" key="1">
    <citation type="submission" date="2024-06" db="EMBL/GenBank/DDBJ databases">
        <authorList>
            <consortium name="consrtm"/>
            <person name="Uemura M."/>
            <person name="Terahara T."/>
        </authorList>
    </citation>
    <scope>NUCLEOTIDE SEQUENCE</scope>
    <source>
        <strain evidence="2">KM77-8</strain>
    </source>
</reference>
<gene>
    <name evidence="2" type="ORF">SHKM778_78870</name>
</gene>
<evidence type="ECO:0000313" key="2">
    <source>
        <dbReference type="EMBL" id="BFO21499.1"/>
    </source>
</evidence>
<feature type="region of interest" description="Disordered" evidence="1">
    <location>
        <begin position="98"/>
        <end position="133"/>
    </location>
</feature>
<proteinExistence type="predicted"/>